<gene>
    <name evidence="9" type="ORF">MICPUCDRAFT_51802</name>
</gene>
<name>C1N206_MICPC</name>
<keyword evidence="2 5" id="KW-0863">Zinc-finger</keyword>
<dbReference type="PROSITE" id="PS50102">
    <property type="entry name" value="RRM"/>
    <property type="match status" value="2"/>
</dbReference>
<dbReference type="eggNOG" id="KOG4205">
    <property type="taxonomic scope" value="Eukaryota"/>
</dbReference>
<feature type="compositionally biased region" description="Gly residues" evidence="6">
    <location>
        <begin position="364"/>
        <end position="374"/>
    </location>
</feature>
<dbReference type="InterPro" id="IPR012677">
    <property type="entry name" value="Nucleotide-bd_a/b_plait_sf"/>
</dbReference>
<feature type="compositionally biased region" description="Low complexity" evidence="6">
    <location>
        <begin position="25"/>
        <end position="36"/>
    </location>
</feature>
<dbReference type="InterPro" id="IPR001876">
    <property type="entry name" value="Znf_RanBP2"/>
</dbReference>
<evidence type="ECO:0000256" key="4">
    <source>
        <dbReference type="PROSITE-ProRule" id="PRU00176"/>
    </source>
</evidence>
<feature type="compositionally biased region" description="Low complexity" evidence="6">
    <location>
        <begin position="65"/>
        <end position="83"/>
    </location>
</feature>
<dbReference type="Gene3D" id="3.30.70.330">
    <property type="match status" value="2"/>
</dbReference>
<evidence type="ECO:0000259" key="8">
    <source>
        <dbReference type="PROSITE" id="PS50199"/>
    </source>
</evidence>
<dbReference type="Pfam" id="PF00076">
    <property type="entry name" value="RRM_1"/>
    <property type="match status" value="2"/>
</dbReference>
<feature type="region of interest" description="Disordered" evidence="6">
    <location>
        <begin position="165"/>
        <end position="243"/>
    </location>
</feature>
<feature type="compositionally biased region" description="Basic and acidic residues" evidence="6">
    <location>
        <begin position="375"/>
        <end position="387"/>
    </location>
</feature>
<dbReference type="GeneID" id="9687648"/>
<keyword evidence="10" id="KW-1185">Reference proteome</keyword>
<evidence type="ECO:0000256" key="5">
    <source>
        <dbReference type="PROSITE-ProRule" id="PRU00322"/>
    </source>
</evidence>
<dbReference type="GO" id="GO:0008270">
    <property type="term" value="F:zinc ion binding"/>
    <property type="evidence" value="ECO:0007669"/>
    <property type="project" value="UniProtKB-KW"/>
</dbReference>
<dbReference type="PROSITE" id="PS50199">
    <property type="entry name" value="ZF_RANBP2_2"/>
    <property type="match status" value="1"/>
</dbReference>
<dbReference type="SMART" id="SM00360">
    <property type="entry name" value="RRM"/>
    <property type="match status" value="2"/>
</dbReference>
<feature type="region of interest" description="Disordered" evidence="6">
    <location>
        <begin position="363"/>
        <end position="406"/>
    </location>
</feature>
<evidence type="ECO:0000256" key="6">
    <source>
        <dbReference type="SAM" id="MobiDB-lite"/>
    </source>
</evidence>
<evidence type="ECO:0000313" key="9">
    <source>
        <dbReference type="EMBL" id="EEH53921.1"/>
    </source>
</evidence>
<evidence type="ECO:0000259" key="7">
    <source>
        <dbReference type="PROSITE" id="PS50102"/>
    </source>
</evidence>
<dbReference type="Gene3D" id="4.10.1060.10">
    <property type="entry name" value="Zinc finger, RanBP2-type"/>
    <property type="match status" value="1"/>
</dbReference>
<feature type="domain" description="RRM" evidence="7">
    <location>
        <begin position="243"/>
        <end position="317"/>
    </location>
</feature>
<dbReference type="SUPFAM" id="SSF90209">
    <property type="entry name" value="Ran binding protein zinc finger-like"/>
    <property type="match status" value="1"/>
</dbReference>
<evidence type="ECO:0000256" key="1">
    <source>
        <dbReference type="ARBA" id="ARBA00022723"/>
    </source>
</evidence>
<dbReference type="EMBL" id="GG663745">
    <property type="protein sequence ID" value="EEH53921.1"/>
    <property type="molecule type" value="Genomic_DNA"/>
</dbReference>
<keyword evidence="1" id="KW-0479">Metal-binding</keyword>
<evidence type="ECO:0000256" key="2">
    <source>
        <dbReference type="ARBA" id="ARBA00022771"/>
    </source>
</evidence>
<sequence length="406" mass="42644">MAKEDGDGGGDDDDAATAKEDAADARATTASANDPTDPTPPGTEEAEIMDDVAERIESPRRGVDPVDAAAAAAAAAPGPSPSTADDDDAETTPARLFVGNVAESIDPATFRARLEAFGDVASANLATKRGGRASRGFGFVTYASMASQRAALASDDVAFDVPNGGGARATWTVRVSQKPKSPGDTPREDGGDGEAGKTARGPADFDASSSRSKKDEKDTKPPPEGGAPRAGDQGPPTEKNPSVKYFVGGIGNTTFETLRAHFAKFGKIMACNVVHRTDGRPRGFGFVTFEREEDAEKALLEKHEVDGKTWDVKTVQPNSFVDSRGTKGVGGAVEGDWRCRRCDNVNFKWRDACFKCKHAPRFESGGGGGGGARRGGGDDRPRSRDGQVRSIHWSPYDRVGVVNADP</sequence>
<dbReference type="PANTHER" id="PTHR15241:SF304">
    <property type="entry name" value="RRM DOMAIN-CONTAINING PROTEIN"/>
    <property type="match status" value="1"/>
</dbReference>
<keyword evidence="4" id="KW-0694">RNA-binding</keyword>
<proteinExistence type="predicted"/>
<feature type="compositionally biased region" description="Basic and acidic residues" evidence="6">
    <location>
        <begin position="185"/>
        <end position="197"/>
    </location>
</feature>
<dbReference type="GO" id="GO:0003723">
    <property type="term" value="F:RNA binding"/>
    <property type="evidence" value="ECO:0007669"/>
    <property type="project" value="UniProtKB-UniRule"/>
</dbReference>
<dbReference type="RefSeq" id="XP_003062209.1">
    <property type="nucleotide sequence ID" value="XM_003062163.1"/>
</dbReference>
<dbReference type="SUPFAM" id="SSF54928">
    <property type="entry name" value="RNA-binding domain, RBD"/>
    <property type="match status" value="2"/>
</dbReference>
<dbReference type="InterPro" id="IPR035979">
    <property type="entry name" value="RBD_domain_sf"/>
</dbReference>
<dbReference type="PROSITE" id="PS01358">
    <property type="entry name" value="ZF_RANBP2_1"/>
    <property type="match status" value="1"/>
</dbReference>
<reference evidence="9 10" key="1">
    <citation type="journal article" date="2009" name="Science">
        <title>Green evolution and dynamic adaptations revealed by genomes of the marine picoeukaryotes Micromonas.</title>
        <authorList>
            <person name="Worden A.Z."/>
            <person name="Lee J.H."/>
            <person name="Mock T."/>
            <person name="Rouze P."/>
            <person name="Simmons M.P."/>
            <person name="Aerts A.L."/>
            <person name="Allen A.E."/>
            <person name="Cuvelier M.L."/>
            <person name="Derelle E."/>
            <person name="Everett M.V."/>
            <person name="Foulon E."/>
            <person name="Grimwood J."/>
            <person name="Gundlach H."/>
            <person name="Henrissat B."/>
            <person name="Napoli C."/>
            <person name="McDonald S.M."/>
            <person name="Parker M.S."/>
            <person name="Rombauts S."/>
            <person name="Salamov A."/>
            <person name="Von Dassow P."/>
            <person name="Badger J.H."/>
            <person name="Coutinho P.M."/>
            <person name="Demir E."/>
            <person name="Dubchak I."/>
            <person name="Gentemann C."/>
            <person name="Eikrem W."/>
            <person name="Gready J.E."/>
            <person name="John U."/>
            <person name="Lanier W."/>
            <person name="Lindquist E.A."/>
            <person name="Lucas S."/>
            <person name="Mayer K.F."/>
            <person name="Moreau H."/>
            <person name="Not F."/>
            <person name="Otillar R."/>
            <person name="Panaud O."/>
            <person name="Pangilinan J."/>
            <person name="Paulsen I."/>
            <person name="Piegu B."/>
            <person name="Poliakov A."/>
            <person name="Robbens S."/>
            <person name="Schmutz J."/>
            <person name="Toulza E."/>
            <person name="Wyss T."/>
            <person name="Zelensky A."/>
            <person name="Zhou K."/>
            <person name="Armbrust E.V."/>
            <person name="Bhattacharya D."/>
            <person name="Goodenough U.W."/>
            <person name="Van de Peer Y."/>
            <person name="Grigoriev I.V."/>
        </authorList>
    </citation>
    <scope>NUCLEOTIDE SEQUENCE [LARGE SCALE GENOMIC DNA]</scope>
    <source>
        <strain evidence="9 10">CCMP1545</strain>
    </source>
</reference>
<keyword evidence="3" id="KW-0862">Zinc</keyword>
<dbReference type="CDD" id="cd00590">
    <property type="entry name" value="RRM_SF"/>
    <property type="match status" value="1"/>
</dbReference>
<evidence type="ECO:0000256" key="3">
    <source>
        <dbReference type="ARBA" id="ARBA00022833"/>
    </source>
</evidence>
<dbReference type="PANTHER" id="PTHR15241">
    <property type="entry name" value="TRANSFORMER-2-RELATED"/>
    <property type="match status" value="1"/>
</dbReference>
<accession>C1N206</accession>
<feature type="domain" description="RanBP2-type" evidence="8">
    <location>
        <begin position="333"/>
        <end position="356"/>
    </location>
</feature>
<dbReference type="OrthoDB" id="514262at2759"/>
<dbReference type="AlphaFoldDB" id="C1N206"/>
<organism evidence="10">
    <name type="scientific">Micromonas pusilla (strain CCMP1545)</name>
    <name type="common">Picoplanktonic green alga</name>
    <dbReference type="NCBI Taxonomy" id="564608"/>
    <lineage>
        <taxon>Eukaryota</taxon>
        <taxon>Viridiplantae</taxon>
        <taxon>Chlorophyta</taxon>
        <taxon>Mamiellophyceae</taxon>
        <taxon>Mamiellales</taxon>
        <taxon>Mamiellaceae</taxon>
        <taxon>Micromonas</taxon>
    </lineage>
</organism>
<protein>
    <submittedName>
        <fullName evidence="9">Predicted protein</fullName>
    </submittedName>
</protein>
<evidence type="ECO:0000313" key="10">
    <source>
        <dbReference type="Proteomes" id="UP000001876"/>
    </source>
</evidence>
<dbReference type="STRING" id="564608.C1N206"/>
<dbReference type="InterPro" id="IPR036443">
    <property type="entry name" value="Znf_RanBP2_sf"/>
</dbReference>
<feature type="compositionally biased region" description="Basic and acidic residues" evidence="6">
    <location>
        <begin position="212"/>
        <end position="221"/>
    </location>
</feature>
<dbReference type="InterPro" id="IPR000504">
    <property type="entry name" value="RRM_dom"/>
</dbReference>
<feature type="domain" description="RRM" evidence="7">
    <location>
        <begin position="94"/>
        <end position="180"/>
    </location>
</feature>
<dbReference type="Proteomes" id="UP000001876">
    <property type="component" value="Unassembled WGS sequence"/>
</dbReference>
<feature type="region of interest" description="Disordered" evidence="6">
    <location>
        <begin position="1"/>
        <end position="91"/>
    </location>
</feature>
<feature type="compositionally biased region" description="Basic and acidic residues" evidence="6">
    <location>
        <begin position="52"/>
        <end position="64"/>
    </location>
</feature>
<dbReference type="KEGG" id="mpp:MICPUCDRAFT_51802"/>